<feature type="active site" evidence="9">
    <location>
        <position position="136"/>
    </location>
</feature>
<dbReference type="GO" id="GO:0005886">
    <property type="term" value="C:plasma membrane"/>
    <property type="evidence" value="ECO:0007669"/>
    <property type="project" value="UniProtKB-SubCell"/>
</dbReference>
<evidence type="ECO:0000256" key="8">
    <source>
        <dbReference type="ARBA" id="ARBA00023136"/>
    </source>
</evidence>
<feature type="transmembrane region" description="Helical" evidence="9">
    <location>
        <begin position="93"/>
        <end position="110"/>
    </location>
</feature>
<comment type="catalytic activity">
    <reaction evidence="9 10">
        <text>Release of signal peptides from bacterial membrane prolipoproteins. Hydrolyzes -Xaa-Yaa-Zaa-|-(S,diacylglyceryl)Cys-, in which Xaa is hydrophobic (preferably Leu), and Yaa (Ala or Ser) and Zaa (Gly or Ala) have small, neutral side chains.</text>
        <dbReference type="EC" id="3.4.23.36"/>
    </reaction>
</comment>
<accession>A0A844AUZ1</accession>
<sequence>MRLMVAATSLAFGLDQISKYLVIYRMELAERYAIDVLPPILNFRYGENTGINFGLFDAGADIGRWILIGISIAICIALSIWTGRQPAHRGMRFAAGLVIGGALGNVYDRLLYGYVLDFLNMSCCGINNPFVFNVADVFIFGGAAGLILFDSQLKKPA</sequence>
<evidence type="ECO:0000256" key="5">
    <source>
        <dbReference type="ARBA" id="ARBA00022750"/>
    </source>
</evidence>
<dbReference type="PANTHER" id="PTHR33695">
    <property type="entry name" value="LIPOPROTEIN SIGNAL PEPTIDASE"/>
    <property type="match status" value="1"/>
</dbReference>
<comment type="caution">
    <text evidence="12">The sequence shown here is derived from an EMBL/GenBank/DDBJ whole genome shotgun (WGS) entry which is preliminary data.</text>
</comment>
<comment type="subcellular location">
    <subcellularLocation>
        <location evidence="9">Cell membrane</location>
        <topology evidence="9">Multi-pass membrane protein</topology>
    </subcellularLocation>
</comment>
<evidence type="ECO:0000256" key="2">
    <source>
        <dbReference type="ARBA" id="ARBA00022475"/>
    </source>
</evidence>
<evidence type="ECO:0000256" key="3">
    <source>
        <dbReference type="ARBA" id="ARBA00022670"/>
    </source>
</evidence>
<dbReference type="PROSITE" id="PS00855">
    <property type="entry name" value="SPASE_II"/>
    <property type="match status" value="1"/>
</dbReference>
<dbReference type="NCBIfam" id="TIGR00077">
    <property type="entry name" value="lspA"/>
    <property type="match status" value="1"/>
</dbReference>
<dbReference type="UniPathway" id="UPA00665"/>
<dbReference type="AlphaFoldDB" id="A0A844AUZ1"/>
<organism evidence="12 13">
    <name type="scientific">Tritonibacter aquimaris</name>
    <dbReference type="NCBI Taxonomy" id="2663379"/>
    <lineage>
        <taxon>Bacteria</taxon>
        <taxon>Pseudomonadati</taxon>
        <taxon>Pseudomonadota</taxon>
        <taxon>Alphaproteobacteria</taxon>
        <taxon>Rhodobacterales</taxon>
        <taxon>Paracoccaceae</taxon>
        <taxon>Tritonibacter</taxon>
    </lineage>
</organism>
<keyword evidence="8 9" id="KW-0472">Membrane</keyword>
<dbReference type="PANTHER" id="PTHR33695:SF1">
    <property type="entry name" value="LIPOPROTEIN SIGNAL PEPTIDASE"/>
    <property type="match status" value="1"/>
</dbReference>
<evidence type="ECO:0000256" key="10">
    <source>
        <dbReference type="RuleBase" id="RU000594"/>
    </source>
</evidence>
<dbReference type="EC" id="3.4.23.36" evidence="9"/>
<evidence type="ECO:0000256" key="11">
    <source>
        <dbReference type="RuleBase" id="RU004181"/>
    </source>
</evidence>
<comment type="caution">
    <text evidence="9">Lacks conserved residue(s) required for the propagation of feature annotation.</text>
</comment>
<keyword evidence="5 9" id="KW-0064">Aspartyl protease</keyword>
<comment type="function">
    <text evidence="9 10">This protein specifically catalyzes the removal of signal peptides from prolipoproteins.</text>
</comment>
<dbReference type="EMBL" id="WIXK01000002">
    <property type="protein sequence ID" value="MQY41742.1"/>
    <property type="molecule type" value="Genomic_DNA"/>
</dbReference>
<evidence type="ECO:0000256" key="6">
    <source>
        <dbReference type="ARBA" id="ARBA00022801"/>
    </source>
</evidence>
<keyword evidence="4 9" id="KW-0812">Transmembrane</keyword>
<dbReference type="GO" id="GO:0006508">
    <property type="term" value="P:proteolysis"/>
    <property type="evidence" value="ECO:0007669"/>
    <property type="project" value="UniProtKB-KW"/>
</dbReference>
<keyword evidence="3 9" id="KW-0645">Protease</keyword>
<feature type="transmembrane region" description="Helical" evidence="9">
    <location>
        <begin position="130"/>
        <end position="149"/>
    </location>
</feature>
<evidence type="ECO:0000313" key="12">
    <source>
        <dbReference type="EMBL" id="MQY41742.1"/>
    </source>
</evidence>
<keyword evidence="7 9" id="KW-1133">Transmembrane helix</keyword>
<dbReference type="GO" id="GO:0004190">
    <property type="term" value="F:aspartic-type endopeptidase activity"/>
    <property type="evidence" value="ECO:0007669"/>
    <property type="project" value="UniProtKB-UniRule"/>
</dbReference>
<dbReference type="PRINTS" id="PR00781">
    <property type="entry name" value="LIPOSIGPTASE"/>
</dbReference>
<evidence type="ECO:0000256" key="7">
    <source>
        <dbReference type="ARBA" id="ARBA00022989"/>
    </source>
</evidence>
<evidence type="ECO:0000256" key="9">
    <source>
        <dbReference type="HAMAP-Rule" id="MF_00161"/>
    </source>
</evidence>
<dbReference type="RefSeq" id="WP_153545269.1">
    <property type="nucleotide sequence ID" value="NZ_WIXK01000002.1"/>
</dbReference>
<keyword evidence="13" id="KW-1185">Reference proteome</keyword>
<dbReference type="InterPro" id="IPR001872">
    <property type="entry name" value="Peptidase_A8"/>
</dbReference>
<feature type="active site" evidence="9">
    <location>
        <position position="117"/>
    </location>
</feature>
<dbReference type="HAMAP" id="MF_00161">
    <property type="entry name" value="LspA"/>
    <property type="match status" value="1"/>
</dbReference>
<evidence type="ECO:0000256" key="1">
    <source>
        <dbReference type="ARBA" id="ARBA00006139"/>
    </source>
</evidence>
<reference evidence="12 13" key="1">
    <citation type="submission" date="2019-10" db="EMBL/GenBank/DDBJ databases">
        <title>Epibacterium sp. nov., isolated from seawater.</title>
        <authorList>
            <person name="Zhang X."/>
            <person name="Li N."/>
        </authorList>
    </citation>
    <scope>NUCLEOTIDE SEQUENCE [LARGE SCALE GENOMIC DNA]</scope>
    <source>
        <strain evidence="12 13">SM1969</strain>
    </source>
</reference>
<comment type="pathway">
    <text evidence="9">Protein modification; lipoprotein biosynthesis (signal peptide cleavage).</text>
</comment>
<keyword evidence="2 9" id="KW-1003">Cell membrane</keyword>
<keyword evidence="6 9" id="KW-0378">Hydrolase</keyword>
<protein>
    <recommendedName>
        <fullName evidence="9">Lipoprotein signal peptidase</fullName>
        <ecNumber evidence="9">3.4.23.36</ecNumber>
    </recommendedName>
    <alternativeName>
        <fullName evidence="9">Prolipoprotein signal peptidase</fullName>
    </alternativeName>
    <alternativeName>
        <fullName evidence="9">Signal peptidase II</fullName>
        <shortName evidence="9">SPase II</shortName>
    </alternativeName>
</protein>
<gene>
    <name evidence="9" type="primary">lspA</name>
    <name evidence="12" type="ORF">GG681_03760</name>
</gene>
<evidence type="ECO:0000256" key="4">
    <source>
        <dbReference type="ARBA" id="ARBA00022692"/>
    </source>
</evidence>
<comment type="similarity">
    <text evidence="1 9 11">Belongs to the peptidase A8 family.</text>
</comment>
<evidence type="ECO:0000313" key="13">
    <source>
        <dbReference type="Proteomes" id="UP000436694"/>
    </source>
</evidence>
<feature type="transmembrane region" description="Helical" evidence="9">
    <location>
        <begin position="62"/>
        <end position="81"/>
    </location>
</feature>
<dbReference type="Proteomes" id="UP000436694">
    <property type="component" value="Unassembled WGS sequence"/>
</dbReference>
<name>A0A844AUZ1_9RHOB</name>
<dbReference type="Pfam" id="PF01252">
    <property type="entry name" value="Peptidase_A8"/>
    <property type="match status" value="1"/>
</dbReference>
<proteinExistence type="inferred from homology"/>